<comment type="similarity">
    <text evidence="1 7">Belongs to the RecO family.</text>
</comment>
<dbReference type="PANTHER" id="PTHR33991:SF1">
    <property type="entry name" value="DNA REPAIR PROTEIN RECO"/>
    <property type="match status" value="1"/>
</dbReference>
<dbReference type="GO" id="GO:0006302">
    <property type="term" value="P:double-strand break repair"/>
    <property type="evidence" value="ECO:0007669"/>
    <property type="project" value="TreeGrafter"/>
</dbReference>
<feature type="region of interest" description="Disordered" evidence="8">
    <location>
        <begin position="251"/>
        <end position="271"/>
    </location>
</feature>
<dbReference type="InterPro" id="IPR012340">
    <property type="entry name" value="NA-bd_OB-fold"/>
</dbReference>
<dbReference type="AlphaFoldDB" id="A0A3G3JU46"/>
<gene>
    <name evidence="7 10" type="primary">recO</name>
    <name evidence="10" type="ORF">EAV92_03725</name>
</gene>
<evidence type="ECO:0000313" key="11">
    <source>
        <dbReference type="Proteomes" id="UP000269097"/>
    </source>
</evidence>
<protein>
    <recommendedName>
        <fullName evidence="2 7">DNA repair protein RecO</fullName>
    </recommendedName>
    <alternativeName>
        <fullName evidence="6 7">Recombination protein O</fullName>
    </alternativeName>
</protein>
<dbReference type="Pfam" id="PF02565">
    <property type="entry name" value="RecO_C"/>
    <property type="match status" value="1"/>
</dbReference>
<evidence type="ECO:0000256" key="2">
    <source>
        <dbReference type="ARBA" id="ARBA00021310"/>
    </source>
</evidence>
<proteinExistence type="inferred from homology"/>
<evidence type="ECO:0000256" key="5">
    <source>
        <dbReference type="ARBA" id="ARBA00023204"/>
    </source>
</evidence>
<dbReference type="GO" id="GO:0043590">
    <property type="term" value="C:bacterial nucleoid"/>
    <property type="evidence" value="ECO:0007669"/>
    <property type="project" value="TreeGrafter"/>
</dbReference>
<reference evidence="10 11" key="1">
    <citation type="submission" date="2018-10" db="EMBL/GenBank/DDBJ databases">
        <title>Genome Sequence of Cohnella sp.</title>
        <authorList>
            <person name="Srinivasan S."/>
            <person name="Kim M.K."/>
        </authorList>
    </citation>
    <scope>NUCLEOTIDE SEQUENCE [LARGE SCALE GENOMIC DNA]</scope>
    <source>
        <strain evidence="10 11">18JY8-7</strain>
    </source>
</reference>
<evidence type="ECO:0000256" key="1">
    <source>
        <dbReference type="ARBA" id="ARBA00007452"/>
    </source>
</evidence>
<keyword evidence="3 7" id="KW-0227">DNA damage</keyword>
<dbReference type="Gene3D" id="2.40.50.140">
    <property type="entry name" value="Nucleic acid-binding proteins"/>
    <property type="match status" value="1"/>
</dbReference>
<dbReference type="SUPFAM" id="SSF57863">
    <property type="entry name" value="ArfGap/RecO-like zinc finger"/>
    <property type="match status" value="1"/>
</dbReference>
<dbReference type="SUPFAM" id="SSF50249">
    <property type="entry name" value="Nucleic acid-binding proteins"/>
    <property type="match status" value="1"/>
</dbReference>
<dbReference type="NCBIfam" id="TIGR00613">
    <property type="entry name" value="reco"/>
    <property type="match status" value="1"/>
</dbReference>
<dbReference type="GO" id="GO:0006310">
    <property type="term" value="P:DNA recombination"/>
    <property type="evidence" value="ECO:0007669"/>
    <property type="project" value="UniProtKB-UniRule"/>
</dbReference>
<organism evidence="10 11">
    <name type="scientific">Cohnella candidum</name>
    <dbReference type="NCBI Taxonomy" id="2674991"/>
    <lineage>
        <taxon>Bacteria</taxon>
        <taxon>Bacillati</taxon>
        <taxon>Bacillota</taxon>
        <taxon>Bacilli</taxon>
        <taxon>Bacillales</taxon>
        <taxon>Paenibacillaceae</taxon>
        <taxon>Cohnella</taxon>
    </lineage>
</organism>
<keyword evidence="11" id="KW-1185">Reference proteome</keyword>
<dbReference type="InterPro" id="IPR003717">
    <property type="entry name" value="RecO"/>
</dbReference>
<dbReference type="EMBL" id="CP033433">
    <property type="protein sequence ID" value="AYQ71758.1"/>
    <property type="molecule type" value="Genomic_DNA"/>
</dbReference>
<dbReference type="InterPro" id="IPR022572">
    <property type="entry name" value="DNA_rep/recomb_RecO_N"/>
</dbReference>
<sequence length="271" mass="29912">MLYRVEGIVIRSTDYGEGNKIVTLLTETHGKQGLVIRGARKPKSRYGALAQLFTYGEYSYYKSGSLGTLNSGEVIEPFRELREGLDGPAYASYAAELTDKAVGDEDAGSFLFRQLKACLSGLAQGKDPAVLMRVYEMKIVGAAGYLPALDECANCGRTEGEFRFSPALGGALCPLCRHRDPSALELDEAVWKLLRLFVGLDLARLGNIALKESSKRQLQLAMRRWMDAHLGLNLKSRHFLDQLERHGELLGRAPETGVRESRPFDNPDDVG</sequence>
<dbReference type="InterPro" id="IPR042242">
    <property type="entry name" value="RecO_C"/>
</dbReference>
<evidence type="ECO:0000256" key="8">
    <source>
        <dbReference type="SAM" id="MobiDB-lite"/>
    </source>
</evidence>
<dbReference type="KEGG" id="coh:EAV92_03725"/>
<accession>A0A3G3JU46</accession>
<dbReference type="PANTHER" id="PTHR33991">
    <property type="entry name" value="DNA REPAIR PROTEIN RECO"/>
    <property type="match status" value="1"/>
</dbReference>
<dbReference type="HAMAP" id="MF_00201">
    <property type="entry name" value="RecO"/>
    <property type="match status" value="1"/>
</dbReference>
<keyword evidence="5 7" id="KW-0234">DNA repair</keyword>
<evidence type="ECO:0000256" key="4">
    <source>
        <dbReference type="ARBA" id="ARBA00023172"/>
    </source>
</evidence>
<dbReference type="Gene3D" id="1.20.1440.120">
    <property type="entry name" value="Recombination protein O, C-terminal domain"/>
    <property type="match status" value="1"/>
</dbReference>
<evidence type="ECO:0000256" key="6">
    <source>
        <dbReference type="ARBA" id="ARBA00033409"/>
    </source>
</evidence>
<feature type="domain" description="DNA replication/recombination mediator RecO N-terminal" evidence="9">
    <location>
        <begin position="1"/>
        <end position="78"/>
    </location>
</feature>
<keyword evidence="4 7" id="KW-0233">DNA recombination</keyword>
<dbReference type="RefSeq" id="WP_123039820.1">
    <property type="nucleotide sequence ID" value="NZ_CP033433.1"/>
</dbReference>
<evidence type="ECO:0000313" key="10">
    <source>
        <dbReference type="EMBL" id="AYQ71758.1"/>
    </source>
</evidence>
<evidence type="ECO:0000256" key="7">
    <source>
        <dbReference type="HAMAP-Rule" id="MF_00201"/>
    </source>
</evidence>
<name>A0A3G3JU46_9BACL</name>
<dbReference type="Proteomes" id="UP000269097">
    <property type="component" value="Chromosome"/>
</dbReference>
<dbReference type="Pfam" id="PF11967">
    <property type="entry name" value="RecO_N"/>
    <property type="match status" value="1"/>
</dbReference>
<dbReference type="InterPro" id="IPR037278">
    <property type="entry name" value="ARFGAP/RecO"/>
</dbReference>
<evidence type="ECO:0000256" key="3">
    <source>
        <dbReference type="ARBA" id="ARBA00022763"/>
    </source>
</evidence>
<evidence type="ECO:0000259" key="9">
    <source>
        <dbReference type="Pfam" id="PF11967"/>
    </source>
</evidence>
<comment type="function">
    <text evidence="7">Involved in DNA repair and RecF pathway recombination.</text>
</comment>